<dbReference type="Pfam" id="PF00196">
    <property type="entry name" value="GerE"/>
    <property type="match status" value="1"/>
</dbReference>
<evidence type="ECO:0000256" key="2">
    <source>
        <dbReference type="ARBA" id="ARBA00023125"/>
    </source>
</evidence>
<dbReference type="InterPro" id="IPR027417">
    <property type="entry name" value="P-loop_NTPase"/>
</dbReference>
<feature type="domain" description="HTH luxR-type" evidence="5">
    <location>
        <begin position="900"/>
        <end position="965"/>
    </location>
</feature>
<comment type="caution">
    <text evidence="6">The sequence shown here is derived from an EMBL/GenBank/DDBJ whole genome shotgun (WGS) entry which is preliminary data.</text>
</comment>
<dbReference type="PANTHER" id="PTHR44688:SF16">
    <property type="entry name" value="DNA-BINDING TRANSCRIPTIONAL ACTIVATOR DEVR_DOSR"/>
    <property type="match status" value="1"/>
</dbReference>
<evidence type="ECO:0000256" key="4">
    <source>
        <dbReference type="SAM" id="MobiDB-lite"/>
    </source>
</evidence>
<gene>
    <name evidence="6" type="ORF">Sipo8835_05330</name>
</gene>
<dbReference type="InterPro" id="IPR011990">
    <property type="entry name" value="TPR-like_helical_dom_sf"/>
</dbReference>
<keyword evidence="2" id="KW-0238">DNA-binding</keyword>
<accession>A0AAE8W8W7</accession>
<feature type="region of interest" description="Disordered" evidence="4">
    <location>
        <begin position="866"/>
        <end position="905"/>
    </location>
</feature>
<organism evidence="6 7">
    <name type="scientific">Streptomyces ipomoeae</name>
    <dbReference type="NCBI Taxonomy" id="103232"/>
    <lineage>
        <taxon>Bacteria</taxon>
        <taxon>Bacillati</taxon>
        <taxon>Actinomycetota</taxon>
        <taxon>Actinomycetes</taxon>
        <taxon>Kitasatosporales</taxon>
        <taxon>Streptomycetaceae</taxon>
        <taxon>Streptomyces</taxon>
    </lineage>
</organism>
<reference evidence="6 7" key="1">
    <citation type="submission" date="2019-03" db="EMBL/GenBank/DDBJ databases">
        <title>Comparative genomic analyses of the sweetpotato soil rot pathogen, Streptomyces ipomoeae.</title>
        <authorList>
            <person name="Ruschel Soares N."/>
            <person name="Badger J.H."/>
            <person name="Huguet-Tapia J.C."/>
            <person name="Clark C.A."/>
            <person name="Pettis G.S."/>
        </authorList>
    </citation>
    <scope>NUCLEOTIDE SEQUENCE [LARGE SCALE GENOMIC DNA]</scope>
    <source>
        <strain evidence="6 7">88-35</strain>
    </source>
</reference>
<dbReference type="Gene3D" id="3.40.50.300">
    <property type="entry name" value="P-loop containing nucleotide triphosphate hydrolases"/>
    <property type="match status" value="1"/>
</dbReference>
<dbReference type="CDD" id="cd06170">
    <property type="entry name" value="LuxR_C_like"/>
    <property type="match status" value="1"/>
</dbReference>
<dbReference type="Proteomes" id="UP000318720">
    <property type="component" value="Unassembled WGS sequence"/>
</dbReference>
<dbReference type="InterPro" id="IPR041664">
    <property type="entry name" value="AAA_16"/>
</dbReference>
<keyword evidence="3" id="KW-0804">Transcription</keyword>
<dbReference type="AlphaFoldDB" id="A0AAE8W8W7"/>
<protein>
    <submittedName>
        <fullName evidence="6">Helix-turn-helix transcriptional regulator</fullName>
    </submittedName>
</protein>
<name>A0AAE8W8W7_9ACTN</name>
<evidence type="ECO:0000256" key="1">
    <source>
        <dbReference type="ARBA" id="ARBA00023015"/>
    </source>
</evidence>
<dbReference type="PANTHER" id="PTHR44688">
    <property type="entry name" value="DNA-BINDING TRANSCRIPTIONAL ACTIVATOR DEVR_DOSR"/>
    <property type="match status" value="1"/>
</dbReference>
<keyword evidence="1" id="KW-0805">Transcription regulation</keyword>
<dbReference type="GO" id="GO:0006355">
    <property type="term" value="P:regulation of DNA-templated transcription"/>
    <property type="evidence" value="ECO:0007669"/>
    <property type="project" value="InterPro"/>
</dbReference>
<evidence type="ECO:0000313" key="7">
    <source>
        <dbReference type="Proteomes" id="UP000318720"/>
    </source>
</evidence>
<dbReference type="InterPro" id="IPR000792">
    <property type="entry name" value="Tscrpt_reg_LuxR_C"/>
</dbReference>
<dbReference type="Gene3D" id="1.10.10.10">
    <property type="entry name" value="Winged helix-like DNA-binding domain superfamily/Winged helix DNA-binding domain"/>
    <property type="match status" value="1"/>
</dbReference>
<proteinExistence type="predicted"/>
<dbReference type="PROSITE" id="PS50043">
    <property type="entry name" value="HTH_LUXR_2"/>
    <property type="match status" value="1"/>
</dbReference>
<evidence type="ECO:0000256" key="3">
    <source>
        <dbReference type="ARBA" id="ARBA00023163"/>
    </source>
</evidence>
<dbReference type="InterPro" id="IPR016032">
    <property type="entry name" value="Sig_transdc_resp-reg_C-effctor"/>
</dbReference>
<dbReference type="SUPFAM" id="SSF46894">
    <property type="entry name" value="C-terminal effector domain of the bipartite response regulators"/>
    <property type="match status" value="1"/>
</dbReference>
<sequence length="965" mass="103985">MINDGRGLLAAREEGSGRLHAPEQDGMMRTEIRDLFLTPFDDPINLINQRGGIFILQGGPGTGKTFYLEEAKRLAIASDFLCLHATGFREEHEIPFSAFEQFIHVPGIPDTVRSAVWRLVRRTASATPSGLAPARLLQDLFSALVAAAKHTGMVILIDDAQYLDADSHSCLLYLARRAQSHNITMMVAYPPDAFCDGIGDRLDLLGLPGACLLKATSLRENDVRTLLERGLGAERATRLAAPVHRISGGNPALAAALVRDLRVAGGIEPETPVPVGDAFRTAYLAGLARHPCLAKTVQALAVLGDDATPARAAQLLESCPHETAKHIAALECAGFLGEGGFRHPAVPGAVLGMLGAELASLHRRAAALLVAEGAPALAVAQHLLAAQERPDASLVPVLRRAWQQLLVAGQTDRALACLRLADQAELGEEQRAEITAELVHTLVWVNPLAAEPEVGRLLAAARAGRADCRALRLLVAWLLWFGRRDRAREVLVQLVETCDPSHADDEKRALSALISCLWPEVLGDPAVRGYFRTAQDSSLAPRYGATAIPPSRTAVVHSGRLRCLLSPVAAMEWNDDHEATGRRAASADIDARPFWKLDLAAVLELVQEGETALADRLCEEKRTRLPADEFPARHALLAALRGHVRGNLGDPRTASECAQAALALLHEQGWGVAVGLPLSVLISAHTLMGDPSRAARYLERPVPDEMWDSSFGPLYRIALGCYLLETGRPDMALNEFIACAPKGEDRSADPLGCSGWRAHAAEAYLALGEPEQARRMADAELLQGDRPTDARGRALRILAVVDAPEQRRAHLEEAERTLRGAHSRLPLAQVLAQLSQVDLADGHTRTARARWKEALSLAATCGVPHRLRPPASPLDEPLAPPQPAWAEGGQPAATGPAPRHTTGAGGLTEAEWRVASLAAARRSNRQIAAQLYITVSTVEQHLTRVYRKLSVRRRSDLPGLLGLQS</sequence>
<dbReference type="GO" id="GO:0003677">
    <property type="term" value="F:DNA binding"/>
    <property type="evidence" value="ECO:0007669"/>
    <property type="project" value="UniProtKB-KW"/>
</dbReference>
<dbReference type="SMART" id="SM00421">
    <property type="entry name" value="HTH_LUXR"/>
    <property type="match status" value="1"/>
</dbReference>
<dbReference type="EMBL" id="SPAZ01000046">
    <property type="protein sequence ID" value="TQE38333.1"/>
    <property type="molecule type" value="Genomic_DNA"/>
</dbReference>
<evidence type="ECO:0000313" key="6">
    <source>
        <dbReference type="EMBL" id="TQE38333.1"/>
    </source>
</evidence>
<evidence type="ECO:0000259" key="5">
    <source>
        <dbReference type="PROSITE" id="PS50043"/>
    </source>
</evidence>
<dbReference type="SUPFAM" id="SSF52540">
    <property type="entry name" value="P-loop containing nucleoside triphosphate hydrolases"/>
    <property type="match status" value="1"/>
</dbReference>
<dbReference type="InterPro" id="IPR036388">
    <property type="entry name" value="WH-like_DNA-bd_sf"/>
</dbReference>
<dbReference type="Pfam" id="PF13191">
    <property type="entry name" value="AAA_16"/>
    <property type="match status" value="1"/>
</dbReference>
<dbReference type="Gene3D" id="1.25.40.10">
    <property type="entry name" value="Tetratricopeptide repeat domain"/>
    <property type="match status" value="1"/>
</dbReference>